<dbReference type="AlphaFoldDB" id="A0A9W6RLH8"/>
<protein>
    <submittedName>
        <fullName evidence="2">Uncharacterized protein</fullName>
    </submittedName>
</protein>
<comment type="caution">
    <text evidence="2">The sequence shown here is derived from an EMBL/GenBank/DDBJ whole genome shotgun (WGS) entry which is preliminary data.</text>
</comment>
<dbReference type="Proteomes" id="UP001165135">
    <property type="component" value="Unassembled WGS sequence"/>
</dbReference>
<feature type="region of interest" description="Disordered" evidence="1">
    <location>
        <begin position="18"/>
        <end position="43"/>
    </location>
</feature>
<proteinExistence type="predicted"/>
<reference evidence="2" key="1">
    <citation type="submission" date="2023-03" db="EMBL/GenBank/DDBJ databases">
        <title>Actinoallomurus iriomotensis NBRC 103681.</title>
        <authorList>
            <person name="Ichikawa N."/>
            <person name="Sato H."/>
            <person name="Tonouchi N."/>
        </authorList>
    </citation>
    <scope>NUCLEOTIDE SEQUENCE</scope>
    <source>
        <strain evidence="2">NBRC 103681</strain>
    </source>
</reference>
<evidence type="ECO:0000256" key="1">
    <source>
        <dbReference type="SAM" id="MobiDB-lite"/>
    </source>
</evidence>
<organism evidence="2 3">
    <name type="scientific">Actinoallomurus iriomotensis</name>
    <dbReference type="NCBI Taxonomy" id="478107"/>
    <lineage>
        <taxon>Bacteria</taxon>
        <taxon>Bacillati</taxon>
        <taxon>Actinomycetota</taxon>
        <taxon>Actinomycetes</taxon>
        <taxon>Streptosporangiales</taxon>
        <taxon>Thermomonosporaceae</taxon>
        <taxon>Actinoallomurus</taxon>
    </lineage>
</organism>
<sequence length="71" mass="8179">MRGFGRANDRVRRRVLKRHIRTPWGTSHRPRGRLEMRPAGADLDPGPAEAIGWLSHTEPIAYVLRRVEGRL</sequence>
<evidence type="ECO:0000313" key="3">
    <source>
        <dbReference type="Proteomes" id="UP001165135"/>
    </source>
</evidence>
<dbReference type="EMBL" id="BSTJ01000008">
    <property type="protein sequence ID" value="GLY78136.1"/>
    <property type="molecule type" value="Genomic_DNA"/>
</dbReference>
<evidence type="ECO:0000313" key="2">
    <source>
        <dbReference type="EMBL" id="GLY78136.1"/>
    </source>
</evidence>
<name>A0A9W6RLH8_9ACTN</name>
<dbReference type="RefSeq" id="WP_285628646.1">
    <property type="nucleotide sequence ID" value="NZ_BSTJ01000008.1"/>
</dbReference>
<accession>A0A9W6RLH8</accession>
<gene>
    <name evidence="2" type="ORF">Airi01_064030</name>
</gene>